<comment type="caution">
    <text evidence="1">The sequence shown here is derived from an EMBL/GenBank/DDBJ whole genome shotgun (WGS) entry which is preliminary data.</text>
</comment>
<dbReference type="Proteomes" id="UP000789920">
    <property type="component" value="Unassembled WGS sequence"/>
</dbReference>
<protein>
    <submittedName>
        <fullName evidence="1">25353_t:CDS:1</fullName>
    </submittedName>
</protein>
<evidence type="ECO:0000313" key="1">
    <source>
        <dbReference type="EMBL" id="CAG8515057.1"/>
    </source>
</evidence>
<keyword evidence="2" id="KW-1185">Reference proteome</keyword>
<reference evidence="1" key="1">
    <citation type="submission" date="2021-06" db="EMBL/GenBank/DDBJ databases">
        <authorList>
            <person name="Kallberg Y."/>
            <person name="Tangrot J."/>
            <person name="Rosling A."/>
        </authorList>
    </citation>
    <scope>NUCLEOTIDE SEQUENCE</scope>
    <source>
        <strain evidence="1">MA461A</strain>
    </source>
</reference>
<name>A0ACA9L9Q9_9GLOM</name>
<dbReference type="EMBL" id="CAJVQC010002652">
    <property type="protein sequence ID" value="CAG8515057.1"/>
    <property type="molecule type" value="Genomic_DNA"/>
</dbReference>
<organism evidence="1 2">
    <name type="scientific">Racocetra persica</name>
    <dbReference type="NCBI Taxonomy" id="160502"/>
    <lineage>
        <taxon>Eukaryota</taxon>
        <taxon>Fungi</taxon>
        <taxon>Fungi incertae sedis</taxon>
        <taxon>Mucoromycota</taxon>
        <taxon>Glomeromycotina</taxon>
        <taxon>Glomeromycetes</taxon>
        <taxon>Diversisporales</taxon>
        <taxon>Gigasporaceae</taxon>
        <taxon>Racocetra</taxon>
    </lineage>
</organism>
<feature type="non-terminal residue" evidence="1">
    <location>
        <position position="80"/>
    </location>
</feature>
<gene>
    <name evidence="1" type="ORF">RPERSI_LOCUS2435</name>
</gene>
<proteinExistence type="predicted"/>
<evidence type="ECO:0000313" key="2">
    <source>
        <dbReference type="Proteomes" id="UP000789920"/>
    </source>
</evidence>
<sequence>MISSYKTLNPTYVIPTYSTDEISKFSNLHGQTEESYASETDFTSTMVLDAYDPQLNIHNNTYHPVDSPFNVYENVDHYQS</sequence>
<accession>A0ACA9L9Q9</accession>